<evidence type="ECO:0000256" key="5">
    <source>
        <dbReference type="ARBA" id="ARBA00022496"/>
    </source>
</evidence>
<evidence type="ECO:0000256" key="11">
    <source>
        <dbReference type="ARBA" id="ARBA00023136"/>
    </source>
</evidence>
<dbReference type="PROSITE" id="PS52016">
    <property type="entry name" value="TONB_DEPENDENT_REC_3"/>
    <property type="match status" value="1"/>
</dbReference>
<keyword evidence="3 14" id="KW-0813">Transport</keyword>
<feature type="chain" id="PRO_5001577046" evidence="16">
    <location>
        <begin position="35"/>
        <end position="724"/>
    </location>
</feature>
<evidence type="ECO:0000256" key="6">
    <source>
        <dbReference type="ARBA" id="ARBA00022692"/>
    </source>
</evidence>
<dbReference type="SUPFAM" id="SSF56935">
    <property type="entry name" value="Porins"/>
    <property type="match status" value="1"/>
</dbReference>
<protein>
    <submittedName>
        <fullName evidence="19">Outer membrane receptor (OMR) family protein</fullName>
    </submittedName>
</protein>
<dbReference type="NCBIfam" id="TIGR01783">
    <property type="entry name" value="TonB-siderophor"/>
    <property type="match status" value="1"/>
</dbReference>
<organism evidence="19 20">
    <name type="scientific">Hyphomonas hirschiana VP5</name>
    <dbReference type="NCBI Taxonomy" id="1280951"/>
    <lineage>
        <taxon>Bacteria</taxon>
        <taxon>Pseudomonadati</taxon>
        <taxon>Pseudomonadota</taxon>
        <taxon>Alphaproteobacteria</taxon>
        <taxon>Hyphomonadales</taxon>
        <taxon>Hyphomonadaceae</taxon>
        <taxon>Hyphomonas</taxon>
    </lineage>
</organism>
<evidence type="ECO:0000256" key="15">
    <source>
        <dbReference type="RuleBase" id="RU003357"/>
    </source>
</evidence>
<evidence type="ECO:0000256" key="12">
    <source>
        <dbReference type="ARBA" id="ARBA00023170"/>
    </source>
</evidence>
<dbReference type="Pfam" id="PF00593">
    <property type="entry name" value="TonB_dep_Rec_b-barrel"/>
    <property type="match status" value="1"/>
</dbReference>
<dbReference type="InterPro" id="IPR000531">
    <property type="entry name" value="Beta-barrel_TonB"/>
</dbReference>
<evidence type="ECO:0000256" key="4">
    <source>
        <dbReference type="ARBA" id="ARBA00022452"/>
    </source>
</evidence>
<dbReference type="InterPro" id="IPR012910">
    <property type="entry name" value="Plug_dom"/>
</dbReference>
<dbReference type="PANTHER" id="PTHR32552">
    <property type="entry name" value="FERRICHROME IRON RECEPTOR-RELATED"/>
    <property type="match status" value="1"/>
</dbReference>
<dbReference type="OrthoDB" id="9760333at2"/>
<proteinExistence type="inferred from homology"/>
<keyword evidence="5" id="KW-0410">Iron transport</keyword>
<feature type="domain" description="TonB-dependent receptor plug" evidence="18">
    <location>
        <begin position="68"/>
        <end position="169"/>
    </location>
</feature>
<dbReference type="PATRIC" id="fig|1280951.3.peg.3381"/>
<keyword evidence="11 14" id="KW-0472">Membrane</keyword>
<keyword evidence="10 15" id="KW-0798">TonB box</keyword>
<dbReference type="Gene3D" id="2.40.170.20">
    <property type="entry name" value="TonB-dependent receptor, beta-barrel domain"/>
    <property type="match status" value="1"/>
</dbReference>
<keyword evidence="8" id="KW-0408">Iron</keyword>
<dbReference type="EMBL" id="ARYI01000022">
    <property type="protein sequence ID" value="KCZ86724.1"/>
    <property type="molecule type" value="Genomic_DNA"/>
</dbReference>
<evidence type="ECO:0000256" key="9">
    <source>
        <dbReference type="ARBA" id="ARBA00023065"/>
    </source>
</evidence>
<comment type="similarity">
    <text evidence="2 14 15">Belongs to the TonB-dependent receptor family.</text>
</comment>
<dbReference type="InterPro" id="IPR036942">
    <property type="entry name" value="Beta-barrel_TonB_sf"/>
</dbReference>
<dbReference type="Pfam" id="PF07715">
    <property type="entry name" value="Plug"/>
    <property type="match status" value="1"/>
</dbReference>
<evidence type="ECO:0000256" key="3">
    <source>
        <dbReference type="ARBA" id="ARBA00022448"/>
    </source>
</evidence>
<dbReference type="RefSeq" id="WP_011647322.1">
    <property type="nucleotide sequence ID" value="NZ_ARYI01000022.1"/>
</dbReference>
<evidence type="ECO:0000256" key="13">
    <source>
        <dbReference type="ARBA" id="ARBA00023237"/>
    </source>
</evidence>
<evidence type="ECO:0000313" key="19">
    <source>
        <dbReference type="EMBL" id="KCZ86724.1"/>
    </source>
</evidence>
<comment type="caution">
    <text evidence="19">The sequence shown here is derived from an EMBL/GenBank/DDBJ whole genome shotgun (WGS) entry which is preliminary data.</text>
</comment>
<gene>
    <name evidence="19" type="ORF">HHI_16776</name>
</gene>
<evidence type="ECO:0000256" key="2">
    <source>
        <dbReference type="ARBA" id="ARBA00009810"/>
    </source>
</evidence>
<evidence type="ECO:0000256" key="1">
    <source>
        <dbReference type="ARBA" id="ARBA00004571"/>
    </source>
</evidence>
<dbReference type="InterPro" id="IPR039426">
    <property type="entry name" value="TonB-dep_rcpt-like"/>
</dbReference>
<dbReference type="GO" id="GO:0009279">
    <property type="term" value="C:cell outer membrane"/>
    <property type="evidence" value="ECO:0007669"/>
    <property type="project" value="UniProtKB-SubCell"/>
</dbReference>
<keyword evidence="12 19" id="KW-0675">Receptor</keyword>
<dbReference type="InterPro" id="IPR010105">
    <property type="entry name" value="TonB_sidphr_rcpt"/>
</dbReference>
<keyword evidence="13 14" id="KW-0998">Cell outer membrane</keyword>
<dbReference type="Gene3D" id="2.170.130.10">
    <property type="entry name" value="TonB-dependent receptor, plug domain"/>
    <property type="match status" value="1"/>
</dbReference>
<dbReference type="Proteomes" id="UP000025061">
    <property type="component" value="Unassembled WGS sequence"/>
</dbReference>
<keyword evidence="7 16" id="KW-0732">Signal</keyword>
<feature type="signal peptide" evidence="16">
    <location>
        <begin position="1"/>
        <end position="34"/>
    </location>
</feature>
<keyword evidence="6 14" id="KW-0812">Transmembrane</keyword>
<evidence type="ECO:0000259" key="17">
    <source>
        <dbReference type="Pfam" id="PF00593"/>
    </source>
</evidence>
<evidence type="ECO:0000256" key="16">
    <source>
        <dbReference type="SAM" id="SignalP"/>
    </source>
</evidence>
<keyword evidence="20" id="KW-1185">Reference proteome</keyword>
<dbReference type="GO" id="GO:0038023">
    <property type="term" value="F:signaling receptor activity"/>
    <property type="evidence" value="ECO:0007669"/>
    <property type="project" value="InterPro"/>
</dbReference>
<feature type="domain" description="TonB-dependent receptor-like beta-barrel" evidence="17">
    <location>
        <begin position="242"/>
        <end position="693"/>
    </location>
</feature>
<dbReference type="AlphaFoldDB" id="A0A059F806"/>
<dbReference type="InterPro" id="IPR037066">
    <property type="entry name" value="Plug_dom_sf"/>
</dbReference>
<evidence type="ECO:0000259" key="18">
    <source>
        <dbReference type="Pfam" id="PF07715"/>
    </source>
</evidence>
<name>A0A059F806_9PROT</name>
<evidence type="ECO:0000256" key="8">
    <source>
        <dbReference type="ARBA" id="ARBA00023004"/>
    </source>
</evidence>
<evidence type="ECO:0000313" key="20">
    <source>
        <dbReference type="Proteomes" id="UP000025061"/>
    </source>
</evidence>
<dbReference type="PANTHER" id="PTHR32552:SF68">
    <property type="entry name" value="FERRICHROME OUTER MEMBRANE TRANSPORTER_PHAGE RECEPTOR"/>
    <property type="match status" value="1"/>
</dbReference>
<evidence type="ECO:0000256" key="14">
    <source>
        <dbReference type="PROSITE-ProRule" id="PRU01360"/>
    </source>
</evidence>
<dbReference type="CDD" id="cd01347">
    <property type="entry name" value="ligand_gated_channel"/>
    <property type="match status" value="1"/>
</dbReference>
<comment type="subcellular location">
    <subcellularLocation>
        <location evidence="1 14">Cell outer membrane</location>
        <topology evidence="1 14">Multi-pass membrane protein</topology>
    </subcellularLocation>
</comment>
<keyword evidence="4 14" id="KW-1134">Transmembrane beta strand</keyword>
<accession>A0A059F806</accession>
<evidence type="ECO:0000256" key="7">
    <source>
        <dbReference type="ARBA" id="ARBA00022729"/>
    </source>
</evidence>
<evidence type="ECO:0000256" key="10">
    <source>
        <dbReference type="ARBA" id="ARBA00023077"/>
    </source>
</evidence>
<dbReference type="GO" id="GO:0015344">
    <property type="term" value="F:siderophore uptake transmembrane transporter activity"/>
    <property type="evidence" value="ECO:0007669"/>
    <property type="project" value="TreeGrafter"/>
</dbReference>
<sequence>MVQTQRQSATGNFFKATLLSAAAGLSVLAPVALAQEEDADSVQEAVIVIAPEYVPTSSLTATKSGIPLVETPQSISVITRDQIDLLNFIDAQQAVRYVAGVSGENYGPDLRFDFISIRGFTPRQFVDGLATPVSTSIRSTGVDLYAFETLDILKGPASVLYGSAPPGGIYNQTSRRAEAETSGEVTLQYGTDDYKQIAATGTTALTDTISGRLTVLARDREAERDFVEAQRYLVAPALNIKLGPQTELDLLGYYQDDQVDGDTNGFLPIFGTLLPNPLGKVDPSVNLGEPDFNFYERDQYGVGFEFTHSFSEALQFDANLKYTDYAEYRDVIYGTGLLADNRTVTRGNSPYQEDVSNLAIDTRLSGDLTSGSITHRFLVGLDYRNVDNNAGYGFTGASSIDLFDPVYNQVPNISPGITTRFNEQEATQLGIYAQDQIKFGKLLLLASGRFDKVESEYLQAFTPFGSPAPSTSSDQEKFTYRIGANYLLDSGVSPYISYATSFEPVLGADINGDAFDPTIGTQVEAGVKYDGSNLRDGFDIFASAAVFNILQEDVVATSSSLSTPVFGIQLGEVEVSGAEFEFVARIDDALSLNGSYSFTDSEIKDSNTPLEIGQPLPVTPEHKFSFLVDYTVQGGSFRGLGYNVGVRYSSESAGSLPSAFNPVVYNSDELFLFDASIRYDTEKWRFAINSSNLLDDEYVARCASTSNCTYGAGRQVIASVTRKF</sequence>
<keyword evidence="9" id="KW-0406">Ion transport</keyword>
<reference evidence="19 20" key="1">
    <citation type="submission" date="2013-04" db="EMBL/GenBank/DDBJ databases">
        <title>Hyphomonas hirschiana VP5 Genome Sequencing.</title>
        <authorList>
            <person name="Lai Q."/>
            <person name="Shao Z."/>
        </authorList>
    </citation>
    <scope>NUCLEOTIDE SEQUENCE [LARGE SCALE GENOMIC DNA]</scope>
    <source>
        <strain evidence="19 20">VP5</strain>
    </source>
</reference>
<dbReference type="GO" id="GO:0015891">
    <property type="term" value="P:siderophore transport"/>
    <property type="evidence" value="ECO:0007669"/>
    <property type="project" value="InterPro"/>
</dbReference>